<keyword evidence="2" id="KW-1185">Reference proteome</keyword>
<dbReference type="AlphaFoldDB" id="A2G680"/>
<dbReference type="InParanoid" id="A2G680"/>
<dbReference type="EMBL" id="DS114469">
    <property type="protein sequence ID" value="EAX87333.1"/>
    <property type="molecule type" value="Genomic_DNA"/>
</dbReference>
<proteinExistence type="predicted"/>
<dbReference type="OrthoDB" id="10632445at2759"/>
<gene>
    <name evidence="1" type="ORF">TVAG_485500</name>
</gene>
<dbReference type="VEuPathDB" id="TrichDB:TVAG_485500"/>
<dbReference type="Proteomes" id="UP000001542">
    <property type="component" value="Unassembled WGS sequence"/>
</dbReference>
<name>A2G680_TRIV3</name>
<dbReference type="VEuPathDB" id="TrichDB:TVAGG3_0113340"/>
<dbReference type="PANTHER" id="PTHR48141:SF1">
    <property type="entry name" value="RIGHT HANDED BETA HELIX DOMAIN-CONTAINING PROTEIN"/>
    <property type="match status" value="1"/>
</dbReference>
<sequence length="290" mass="34469">MYKKLSNKLQHSEIKQLLNEAQLDVAKNYATNKKTLADFIKDYNGTINFKRIREYIHTKTFPMKNMEVGLYKTQQVPHKICREMYEITNSNIGETRTRDENLKQQRREMFKSGIEQLRKANDVIRSINNKPNEGEKWLKKDEINKKKNDKSGNRVIEFNIEELDEQNRDYLHKHFGKFFMRLLDKIKINSSQRWMVCYKLGGKYECSTLNIRNIGTLLHRLKSENFIQAKEAETAGVLELHYDFFLTHIRNLSEIKMYDLTEYEGLTMNDIKKGTPKARKARDESELSER</sequence>
<organism evidence="1 2">
    <name type="scientific">Trichomonas vaginalis (strain ATCC PRA-98 / G3)</name>
    <dbReference type="NCBI Taxonomy" id="412133"/>
    <lineage>
        <taxon>Eukaryota</taxon>
        <taxon>Metamonada</taxon>
        <taxon>Parabasalia</taxon>
        <taxon>Trichomonadida</taxon>
        <taxon>Trichomonadidae</taxon>
        <taxon>Trichomonas</taxon>
    </lineage>
</organism>
<evidence type="ECO:0000313" key="1">
    <source>
        <dbReference type="EMBL" id="EAX87333.1"/>
    </source>
</evidence>
<evidence type="ECO:0000313" key="2">
    <source>
        <dbReference type="Proteomes" id="UP000001542"/>
    </source>
</evidence>
<dbReference type="PANTHER" id="PTHR48141">
    <property type="entry name" value="KINASE C, PUTATIVE-RELATED"/>
    <property type="match status" value="1"/>
</dbReference>
<dbReference type="KEGG" id="tva:4744987"/>
<dbReference type="RefSeq" id="XP_001300263.1">
    <property type="nucleotide sequence ID" value="XM_001300262.1"/>
</dbReference>
<reference evidence="1" key="1">
    <citation type="submission" date="2006-10" db="EMBL/GenBank/DDBJ databases">
        <authorList>
            <person name="Amadeo P."/>
            <person name="Zhao Q."/>
            <person name="Wortman J."/>
            <person name="Fraser-Liggett C."/>
            <person name="Carlton J."/>
        </authorList>
    </citation>
    <scope>NUCLEOTIDE SEQUENCE</scope>
    <source>
        <strain evidence="1">G3</strain>
    </source>
</reference>
<accession>A2G680</accession>
<protein>
    <submittedName>
        <fullName evidence="1">Uncharacterized protein</fullName>
    </submittedName>
</protein>
<reference evidence="1" key="2">
    <citation type="journal article" date="2007" name="Science">
        <title>Draft genome sequence of the sexually transmitted pathogen Trichomonas vaginalis.</title>
        <authorList>
            <person name="Carlton J.M."/>
            <person name="Hirt R.P."/>
            <person name="Silva J.C."/>
            <person name="Delcher A.L."/>
            <person name="Schatz M."/>
            <person name="Zhao Q."/>
            <person name="Wortman J.R."/>
            <person name="Bidwell S.L."/>
            <person name="Alsmark U.C.M."/>
            <person name="Besteiro S."/>
            <person name="Sicheritz-Ponten T."/>
            <person name="Noel C.J."/>
            <person name="Dacks J.B."/>
            <person name="Foster P.G."/>
            <person name="Simillion C."/>
            <person name="Van de Peer Y."/>
            <person name="Miranda-Saavedra D."/>
            <person name="Barton G.J."/>
            <person name="Westrop G.D."/>
            <person name="Mueller S."/>
            <person name="Dessi D."/>
            <person name="Fiori P.L."/>
            <person name="Ren Q."/>
            <person name="Paulsen I."/>
            <person name="Zhang H."/>
            <person name="Bastida-Corcuera F.D."/>
            <person name="Simoes-Barbosa A."/>
            <person name="Brown M.T."/>
            <person name="Hayes R.D."/>
            <person name="Mukherjee M."/>
            <person name="Okumura C.Y."/>
            <person name="Schneider R."/>
            <person name="Smith A.J."/>
            <person name="Vanacova S."/>
            <person name="Villalvazo M."/>
            <person name="Haas B.J."/>
            <person name="Pertea M."/>
            <person name="Feldblyum T.V."/>
            <person name="Utterback T.R."/>
            <person name="Shu C.L."/>
            <person name="Osoegawa K."/>
            <person name="de Jong P.J."/>
            <person name="Hrdy I."/>
            <person name="Horvathova L."/>
            <person name="Zubacova Z."/>
            <person name="Dolezal P."/>
            <person name="Malik S.B."/>
            <person name="Logsdon J.M. Jr."/>
            <person name="Henze K."/>
            <person name="Gupta A."/>
            <person name="Wang C.C."/>
            <person name="Dunne R.L."/>
            <person name="Upcroft J.A."/>
            <person name="Upcroft P."/>
            <person name="White O."/>
            <person name="Salzberg S.L."/>
            <person name="Tang P."/>
            <person name="Chiu C.-H."/>
            <person name="Lee Y.-S."/>
            <person name="Embley T.M."/>
            <person name="Coombs G.H."/>
            <person name="Mottram J.C."/>
            <person name="Tachezy J."/>
            <person name="Fraser-Liggett C.M."/>
            <person name="Johnson P.J."/>
        </authorList>
    </citation>
    <scope>NUCLEOTIDE SEQUENCE [LARGE SCALE GENOMIC DNA]</scope>
    <source>
        <strain evidence="1">G3</strain>
    </source>
</reference>
<dbReference type="SMR" id="A2G680"/>